<evidence type="ECO:0000256" key="9">
    <source>
        <dbReference type="ARBA" id="ARBA00022840"/>
    </source>
</evidence>
<dbReference type="InterPro" id="IPR033747">
    <property type="entry name" value="PurE_ClassI"/>
</dbReference>
<evidence type="ECO:0000256" key="5">
    <source>
        <dbReference type="ARBA" id="ARBA00021059"/>
    </source>
</evidence>
<evidence type="ECO:0000256" key="3">
    <source>
        <dbReference type="ARBA" id="ARBA00006114"/>
    </source>
</evidence>
<comment type="pathway">
    <text evidence="2 11">Purine metabolism; IMP biosynthesis via de novo pathway; 5-amino-1-(5-phospho-D-ribosyl)imidazole-4-carboxylate from 5-amino-1-(5-phospho-D-ribosyl)imidazole (carboxylase route): step 1/1.</text>
</comment>
<keyword evidence="7 11" id="KW-0658">Purine biosynthesis</keyword>
<dbReference type="InterPro" id="IPR054350">
    <property type="entry name" value="PurT/PurK_preATP-grasp"/>
</dbReference>
<dbReference type="InterPro" id="IPR040686">
    <property type="entry name" value="PurK_C"/>
</dbReference>
<protein>
    <recommendedName>
        <fullName evidence="5 11">Phosphoribosylaminoimidazole carboxylase</fullName>
        <ecNumber evidence="4 11">4.1.1.21</ecNumber>
    </recommendedName>
</protein>
<evidence type="ECO:0000259" key="12">
    <source>
        <dbReference type="PROSITE" id="PS50975"/>
    </source>
</evidence>
<proteinExistence type="inferred from homology"/>
<dbReference type="SUPFAM" id="SSF52255">
    <property type="entry name" value="N5-CAIR mutase (phosphoribosylaminoimidazole carboxylase, PurE)"/>
    <property type="match status" value="1"/>
</dbReference>
<dbReference type="Gene3D" id="3.40.50.20">
    <property type="match status" value="1"/>
</dbReference>
<dbReference type="Gene3D" id="3.30.1490.20">
    <property type="entry name" value="ATP-grasp fold, A domain"/>
    <property type="match status" value="1"/>
</dbReference>
<gene>
    <name evidence="13" type="primary">ADE2_3</name>
    <name evidence="13" type="ORF">VKT23_019021</name>
</gene>
<dbReference type="PANTHER" id="PTHR11609:SF5">
    <property type="entry name" value="PHOSPHORIBOSYLAMINOIMIDAZOLE CARBOXYLASE"/>
    <property type="match status" value="1"/>
</dbReference>
<dbReference type="Pfam" id="PF17769">
    <property type="entry name" value="PurK_C"/>
    <property type="match status" value="1"/>
</dbReference>
<dbReference type="InterPro" id="IPR011054">
    <property type="entry name" value="Rudment_hybrid_motif"/>
</dbReference>
<dbReference type="Proteomes" id="UP001498398">
    <property type="component" value="Unassembled WGS sequence"/>
</dbReference>
<dbReference type="PANTHER" id="PTHR11609">
    <property type="entry name" value="PURINE BIOSYNTHESIS PROTEIN 6/7, PUR6/7"/>
    <property type="match status" value="1"/>
</dbReference>
<dbReference type="NCBIfam" id="TIGR01161">
    <property type="entry name" value="purK"/>
    <property type="match status" value="1"/>
</dbReference>
<dbReference type="GO" id="GO:0004638">
    <property type="term" value="F:phosphoribosylaminoimidazole carboxylase activity"/>
    <property type="evidence" value="ECO:0007669"/>
    <property type="project" value="UniProtKB-EC"/>
</dbReference>
<dbReference type="SUPFAM" id="SSF51246">
    <property type="entry name" value="Rudiment single hybrid motif"/>
    <property type="match status" value="1"/>
</dbReference>
<accession>A0ABR1IRG5</accession>
<dbReference type="InterPro" id="IPR005875">
    <property type="entry name" value="PurK"/>
</dbReference>
<keyword evidence="6 11" id="KW-0547">Nucleotide-binding</keyword>
<dbReference type="PROSITE" id="PS50975">
    <property type="entry name" value="ATP_GRASP"/>
    <property type="match status" value="1"/>
</dbReference>
<evidence type="ECO:0000256" key="1">
    <source>
        <dbReference type="ARBA" id="ARBA00001244"/>
    </source>
</evidence>
<dbReference type="EMBL" id="JBANRG010000092">
    <property type="protein sequence ID" value="KAK7436614.1"/>
    <property type="molecule type" value="Genomic_DNA"/>
</dbReference>
<keyword evidence="9 11" id="KW-0067">ATP-binding</keyword>
<dbReference type="Gene3D" id="3.30.470.20">
    <property type="entry name" value="ATP-grasp fold, B domain"/>
    <property type="match status" value="1"/>
</dbReference>
<dbReference type="Pfam" id="PF22660">
    <property type="entry name" value="RS_preATP-grasp-like"/>
    <property type="match status" value="1"/>
</dbReference>
<dbReference type="Pfam" id="PF02222">
    <property type="entry name" value="ATP-grasp"/>
    <property type="match status" value="1"/>
</dbReference>
<feature type="domain" description="ATP-grasp" evidence="12">
    <location>
        <begin position="111"/>
        <end position="301"/>
    </location>
</feature>
<evidence type="ECO:0000313" key="13">
    <source>
        <dbReference type="EMBL" id="KAK7436614.1"/>
    </source>
</evidence>
<dbReference type="HAMAP" id="MF_01929">
    <property type="entry name" value="PurE_classI"/>
    <property type="match status" value="1"/>
</dbReference>
<evidence type="ECO:0000313" key="14">
    <source>
        <dbReference type="Proteomes" id="UP001498398"/>
    </source>
</evidence>
<dbReference type="InterPro" id="IPR003135">
    <property type="entry name" value="ATP-grasp_carboxylate-amine"/>
</dbReference>
<comment type="catalytic activity">
    <reaction evidence="1 11">
        <text>5-amino-1-(5-phospho-D-ribosyl)imidazole-4-carboxylate + H(+) = 5-amino-1-(5-phospho-beta-D-ribosyl)imidazole + CO2</text>
        <dbReference type="Rhea" id="RHEA:10792"/>
        <dbReference type="ChEBI" id="CHEBI:15378"/>
        <dbReference type="ChEBI" id="CHEBI:16526"/>
        <dbReference type="ChEBI" id="CHEBI:77657"/>
        <dbReference type="ChEBI" id="CHEBI:137981"/>
        <dbReference type="EC" id="4.1.1.21"/>
    </reaction>
</comment>
<evidence type="ECO:0000256" key="7">
    <source>
        <dbReference type="ARBA" id="ARBA00022755"/>
    </source>
</evidence>
<comment type="caution">
    <text evidence="13">The sequence shown here is derived from an EMBL/GenBank/DDBJ whole genome shotgun (WGS) entry which is preliminary data.</text>
</comment>
<dbReference type="SUPFAM" id="SSF56059">
    <property type="entry name" value="Glutathione synthetase ATP-binding domain-like"/>
    <property type="match status" value="1"/>
</dbReference>
<dbReference type="Pfam" id="PF00731">
    <property type="entry name" value="AIRC"/>
    <property type="match status" value="1"/>
</dbReference>
<dbReference type="InterPro" id="IPR016301">
    <property type="entry name" value="Ade2_fungi/plant"/>
</dbReference>
<dbReference type="EC" id="4.1.1.21" evidence="4 11"/>
<dbReference type="SMART" id="SM01001">
    <property type="entry name" value="AIRC"/>
    <property type="match status" value="1"/>
</dbReference>
<keyword evidence="14" id="KW-1185">Reference proteome</keyword>
<dbReference type="InterPro" id="IPR000031">
    <property type="entry name" value="PurE_dom"/>
</dbReference>
<dbReference type="Gene3D" id="3.40.50.1970">
    <property type="match status" value="1"/>
</dbReference>
<dbReference type="InterPro" id="IPR016185">
    <property type="entry name" value="PreATP-grasp_dom_sf"/>
</dbReference>
<sequence length="588" mass="63441">MSDKVVGILGGGQLGRMLASAASLLNIQIVILDVGEDAPAKQVLASSKHIDGSFKDQQKIAELASQVDVLTVEIEHVDVDALDAVRKSHPNVEIHPAPETIRTIQDKFRQKEHLKKHSCPLGEFMSVDPTPDSIKSATEKLGLPLMLKSRTQAYDGRGNFLLRSLSDIDNAINALGSGSRPLYAEKFLPFVKELAVMVVRSTSGQVASYPVVETVHKDNICHLVFAPLRIADAGLCKRAEEIARNAVTTFEGAGVFGVEMFLLKDGTITINEIAPRPHNSGHYTIEACETSQYSNHLRSILSLPIGSTALKVPASVMLNLIGVSNSMEPIKSVCNKALEVPGASVHLYGKKDCRKGRKMGHITLVAPSDAELHDRLRPLLETLPSSSFSSADQEKERQNEVALYTPLQPSPTHSHPQPLVSIIMGSDSDLPTMLPASQILTRFSIPYELTIVSAHRTPARLYSFAENASARGVKVIIAGAGGAAHLPGMVAAITGLPVVGVPVRSSTALDGVDSLYSIVQMPRGIPVATVAINNSTNAALLAIRILSTADPRLLVKMEEYMRDMEGEVLDKVDRIQEGGWGNYEVKKH</sequence>
<evidence type="ECO:0000256" key="6">
    <source>
        <dbReference type="ARBA" id="ARBA00022741"/>
    </source>
</evidence>
<dbReference type="NCBIfam" id="TIGR01162">
    <property type="entry name" value="purE"/>
    <property type="match status" value="1"/>
</dbReference>
<comment type="similarity">
    <text evidence="3 11">In the C-terminal section; belongs to the AIR carboxylase family. Class I subfamily.</text>
</comment>
<dbReference type="SUPFAM" id="SSF52440">
    <property type="entry name" value="PreATP-grasp domain"/>
    <property type="match status" value="1"/>
</dbReference>
<reference evidence="13 14" key="1">
    <citation type="submission" date="2024-01" db="EMBL/GenBank/DDBJ databases">
        <title>A draft genome for the cacao thread blight pathogen Marasmiellus scandens.</title>
        <authorList>
            <person name="Baruah I.K."/>
            <person name="Leung J."/>
            <person name="Bukari Y."/>
            <person name="Amoako-Attah I."/>
            <person name="Meinhardt L.W."/>
            <person name="Bailey B.A."/>
            <person name="Cohen S.P."/>
        </authorList>
    </citation>
    <scope>NUCLEOTIDE SEQUENCE [LARGE SCALE GENOMIC DNA]</scope>
    <source>
        <strain evidence="13 14">GH-19</strain>
    </source>
</reference>
<keyword evidence="10 11" id="KW-0456">Lyase</keyword>
<dbReference type="PIRSF" id="PIRSF001340">
    <property type="entry name" value="AIR_carboxylase"/>
    <property type="match status" value="1"/>
</dbReference>
<dbReference type="InterPro" id="IPR013815">
    <property type="entry name" value="ATP_grasp_subdomain_1"/>
</dbReference>
<dbReference type="HAMAP" id="MF_01928">
    <property type="entry name" value="PurK"/>
    <property type="match status" value="1"/>
</dbReference>
<name>A0ABR1IRG5_9AGAR</name>
<dbReference type="NCBIfam" id="NF004679">
    <property type="entry name" value="PRK06019.1-5"/>
    <property type="match status" value="1"/>
</dbReference>
<evidence type="ECO:0000256" key="8">
    <source>
        <dbReference type="ARBA" id="ARBA00022793"/>
    </source>
</evidence>
<evidence type="ECO:0000256" key="10">
    <source>
        <dbReference type="ARBA" id="ARBA00023239"/>
    </source>
</evidence>
<organism evidence="13 14">
    <name type="scientific">Marasmiellus scandens</name>
    <dbReference type="NCBI Taxonomy" id="2682957"/>
    <lineage>
        <taxon>Eukaryota</taxon>
        <taxon>Fungi</taxon>
        <taxon>Dikarya</taxon>
        <taxon>Basidiomycota</taxon>
        <taxon>Agaricomycotina</taxon>
        <taxon>Agaricomycetes</taxon>
        <taxon>Agaricomycetidae</taxon>
        <taxon>Agaricales</taxon>
        <taxon>Marasmiineae</taxon>
        <taxon>Omphalotaceae</taxon>
        <taxon>Marasmiellus</taxon>
    </lineage>
</organism>
<evidence type="ECO:0000256" key="4">
    <source>
        <dbReference type="ARBA" id="ARBA00012329"/>
    </source>
</evidence>
<evidence type="ECO:0000256" key="2">
    <source>
        <dbReference type="ARBA" id="ARBA00004747"/>
    </source>
</evidence>
<evidence type="ECO:0000256" key="11">
    <source>
        <dbReference type="PIRNR" id="PIRNR001340"/>
    </source>
</evidence>
<keyword evidence="8 11" id="KW-0210">Decarboxylase</keyword>
<dbReference type="InterPro" id="IPR011761">
    <property type="entry name" value="ATP-grasp"/>
</dbReference>